<dbReference type="EMBL" id="JBEXAC010000001">
    <property type="protein sequence ID" value="MET6996550.1"/>
    <property type="molecule type" value="Genomic_DNA"/>
</dbReference>
<accession>A0ABV2T1Q5</accession>
<evidence type="ECO:0000259" key="2">
    <source>
        <dbReference type="Pfam" id="PF01266"/>
    </source>
</evidence>
<evidence type="ECO:0000313" key="4">
    <source>
        <dbReference type="Proteomes" id="UP001549749"/>
    </source>
</evidence>
<keyword evidence="4" id="KW-1185">Reference proteome</keyword>
<proteinExistence type="predicted"/>
<dbReference type="Gene3D" id="3.50.50.60">
    <property type="entry name" value="FAD/NAD(P)-binding domain"/>
    <property type="match status" value="2"/>
</dbReference>
<keyword evidence="1" id="KW-0560">Oxidoreductase</keyword>
<dbReference type="SUPFAM" id="SSF51905">
    <property type="entry name" value="FAD/NAD(P)-binding domain"/>
    <property type="match status" value="1"/>
</dbReference>
<reference evidence="3 4" key="1">
    <citation type="submission" date="2024-06" db="EMBL/GenBank/DDBJ databases">
        <title>Chitinophaga defluvii sp. nov., isolated from municipal sewage.</title>
        <authorList>
            <person name="Zhang L."/>
        </authorList>
    </citation>
    <scope>NUCLEOTIDE SEQUENCE [LARGE SCALE GENOMIC DNA]</scope>
    <source>
        <strain evidence="3 4">H8</strain>
    </source>
</reference>
<dbReference type="Pfam" id="PF01266">
    <property type="entry name" value="DAO"/>
    <property type="match status" value="1"/>
</dbReference>
<dbReference type="Gene3D" id="3.30.9.10">
    <property type="entry name" value="D-Amino Acid Oxidase, subunit A, domain 2"/>
    <property type="match status" value="1"/>
</dbReference>
<name>A0ABV2T1Q5_9BACT</name>
<comment type="caution">
    <text evidence="3">The sequence shown here is derived from an EMBL/GenBank/DDBJ whole genome shotgun (WGS) entry which is preliminary data.</text>
</comment>
<dbReference type="PANTHER" id="PTHR13847">
    <property type="entry name" value="SARCOSINE DEHYDROGENASE-RELATED"/>
    <property type="match status" value="1"/>
</dbReference>
<protein>
    <submittedName>
        <fullName evidence="3">FAD-dependent oxidoreductase</fullName>
    </submittedName>
</protein>
<feature type="domain" description="FAD dependent oxidoreductase" evidence="2">
    <location>
        <begin position="3"/>
        <end position="395"/>
    </location>
</feature>
<dbReference type="Proteomes" id="UP001549749">
    <property type="component" value="Unassembled WGS sequence"/>
</dbReference>
<gene>
    <name evidence="3" type="ORF">ABR189_04195</name>
</gene>
<organism evidence="3 4">
    <name type="scientific">Chitinophaga defluvii</name>
    <dbReference type="NCBI Taxonomy" id="3163343"/>
    <lineage>
        <taxon>Bacteria</taxon>
        <taxon>Pseudomonadati</taxon>
        <taxon>Bacteroidota</taxon>
        <taxon>Chitinophagia</taxon>
        <taxon>Chitinophagales</taxon>
        <taxon>Chitinophagaceae</taxon>
        <taxon>Chitinophaga</taxon>
    </lineage>
</organism>
<dbReference type="PANTHER" id="PTHR13847:SF289">
    <property type="entry name" value="GLYCINE OXIDASE"/>
    <property type="match status" value="1"/>
</dbReference>
<dbReference type="InterPro" id="IPR006076">
    <property type="entry name" value="FAD-dep_OxRdtase"/>
</dbReference>
<dbReference type="RefSeq" id="WP_354659192.1">
    <property type="nucleotide sequence ID" value="NZ_JBEXAC010000001.1"/>
</dbReference>
<evidence type="ECO:0000256" key="1">
    <source>
        <dbReference type="ARBA" id="ARBA00023002"/>
    </source>
</evidence>
<evidence type="ECO:0000313" key="3">
    <source>
        <dbReference type="EMBL" id="MET6996550.1"/>
    </source>
</evidence>
<dbReference type="InterPro" id="IPR036188">
    <property type="entry name" value="FAD/NAD-bd_sf"/>
</dbReference>
<sequence length="414" mass="44614">MKAVVIGGGIIGLCSAWYLLQDGWEVTVLDKGDLSNNCSYGNMGMIVPSHFVPLAAPGMVQQGIRWMFNSRSPFYVKPRLSRELFSWGWQFMKSATAAKVEQAAAPLRDINLLSRHLYEQLATTPGFNFGMEQKGIIMYYKTAAVRDEEAHLAEKAVKMGLDAAVLDKAALQQLEPAVQLNVLGGVHYRCDAHLYPNGLMQQLLRALQERGVKITGGQQVEKIISSNGKVKAVITAAGSHTADLFVVAAGSWSAAIARMAGINIPLQPGKGYSVTLNQPAVSLQVPAILCEARVALTPMRGKLRFGGTMEIAPANNTVNMKRVEGIVQSIGQYFENLNITMPDKNEVWHGFRPCTPDGLPFIGYAKGTDNLLLAGGHAMMGLSLGPATGKLIAELAGHQAPSVGISHFSPGRFN</sequence>
<dbReference type="SUPFAM" id="SSF54373">
    <property type="entry name" value="FAD-linked reductases, C-terminal domain"/>
    <property type="match status" value="1"/>
</dbReference>